<dbReference type="InterPro" id="IPR036390">
    <property type="entry name" value="WH_DNA-bd_sf"/>
</dbReference>
<dbReference type="InterPro" id="IPR001845">
    <property type="entry name" value="HTH_ArsR_DNA-bd_dom"/>
</dbReference>
<dbReference type="Gene3D" id="1.10.10.10">
    <property type="entry name" value="Winged helix-like DNA-binding domain superfamily/Winged helix DNA-binding domain"/>
    <property type="match status" value="1"/>
</dbReference>
<dbReference type="InterPro" id="IPR011991">
    <property type="entry name" value="ArsR-like_HTH"/>
</dbReference>
<dbReference type="PANTHER" id="PTHR43132">
    <property type="entry name" value="ARSENICAL RESISTANCE OPERON REPRESSOR ARSR-RELATED"/>
    <property type="match status" value="1"/>
</dbReference>
<protein>
    <recommendedName>
        <fullName evidence="4">HTH arsR-type domain-containing protein</fullName>
    </recommendedName>
</protein>
<dbReference type="RefSeq" id="WP_075127009.1">
    <property type="nucleotide sequence ID" value="NZ_MSIE01000034.1"/>
</dbReference>
<feature type="domain" description="HTH arsR-type" evidence="4">
    <location>
        <begin position="252"/>
        <end position="327"/>
    </location>
</feature>
<evidence type="ECO:0000313" key="6">
    <source>
        <dbReference type="Proteomes" id="UP000185596"/>
    </source>
</evidence>
<evidence type="ECO:0000256" key="2">
    <source>
        <dbReference type="ARBA" id="ARBA00023125"/>
    </source>
</evidence>
<reference evidence="5 6" key="1">
    <citation type="submission" date="2016-12" db="EMBL/GenBank/DDBJ databases">
        <title>The draft genome sequence of Actinophytocola sp. 11-183.</title>
        <authorList>
            <person name="Wang W."/>
            <person name="Yuan L."/>
        </authorList>
    </citation>
    <scope>NUCLEOTIDE SEQUENCE [LARGE SCALE GENOMIC DNA]</scope>
    <source>
        <strain evidence="5 6">11-183</strain>
    </source>
</reference>
<keyword evidence="6" id="KW-1185">Reference proteome</keyword>
<accession>A0A1Q8CNM4</accession>
<keyword evidence="1" id="KW-0805">Transcription regulation</keyword>
<dbReference type="EMBL" id="MSIE01000034">
    <property type="protein sequence ID" value="OLF15957.1"/>
    <property type="molecule type" value="Genomic_DNA"/>
</dbReference>
<evidence type="ECO:0000259" key="4">
    <source>
        <dbReference type="SMART" id="SM00418"/>
    </source>
</evidence>
<organism evidence="5 6">
    <name type="scientific">Actinophytocola xanthii</name>
    <dbReference type="NCBI Taxonomy" id="1912961"/>
    <lineage>
        <taxon>Bacteria</taxon>
        <taxon>Bacillati</taxon>
        <taxon>Actinomycetota</taxon>
        <taxon>Actinomycetes</taxon>
        <taxon>Pseudonocardiales</taxon>
        <taxon>Pseudonocardiaceae</taxon>
    </lineage>
</organism>
<dbReference type="GO" id="GO:0003700">
    <property type="term" value="F:DNA-binding transcription factor activity"/>
    <property type="evidence" value="ECO:0007669"/>
    <property type="project" value="InterPro"/>
</dbReference>
<evidence type="ECO:0000256" key="1">
    <source>
        <dbReference type="ARBA" id="ARBA00023015"/>
    </source>
</evidence>
<proteinExistence type="predicted"/>
<keyword evidence="2" id="KW-0238">DNA-binding</keyword>
<evidence type="ECO:0000313" key="5">
    <source>
        <dbReference type="EMBL" id="OLF15957.1"/>
    </source>
</evidence>
<dbReference type="GO" id="GO:0003677">
    <property type="term" value="F:DNA binding"/>
    <property type="evidence" value="ECO:0007669"/>
    <property type="project" value="UniProtKB-KW"/>
</dbReference>
<sequence>MLRIHFTAEDLTRTTVSPSPDPLWEILLSGFRLRERQRTVIHRPWARALRSIPQARTASVRAGYTVLDVLAPMGPYFPDFLTPPEGRQGLAAGLDSLRGTSRRELYRQLERLGTRRPLPGWVRPLAEGDQDALSRLAGTLRAYHEAAVAPFAELIEQSIAADHALRVHSLVNGGVDGLLASMRPVMRWRPPVLEVDYGVDRELHLGGRGLRFVPSYFCHRVPVSLADPDLPPVLVYPIAQQFAWSTVERRPGALDKLLGPTRGAVLRGIGAGATTTELGRRLTISLASVSRHTAVLREAGLVRSDRDGAAVLHAVTPLGRTLLDADRG</sequence>
<dbReference type="InterPro" id="IPR036388">
    <property type="entry name" value="WH-like_DNA-bd_sf"/>
</dbReference>
<evidence type="ECO:0000256" key="3">
    <source>
        <dbReference type="ARBA" id="ARBA00023163"/>
    </source>
</evidence>
<dbReference type="CDD" id="cd00090">
    <property type="entry name" value="HTH_ARSR"/>
    <property type="match status" value="1"/>
</dbReference>
<keyword evidence="3" id="KW-0804">Transcription</keyword>
<dbReference type="STRING" id="1912961.BU204_18800"/>
<gene>
    <name evidence="5" type="ORF">BU204_18800</name>
</gene>
<dbReference type="PANTHER" id="PTHR43132:SF8">
    <property type="entry name" value="HTH-TYPE TRANSCRIPTIONAL REGULATOR KMTR"/>
    <property type="match status" value="1"/>
</dbReference>
<dbReference type="SMART" id="SM00418">
    <property type="entry name" value="HTH_ARSR"/>
    <property type="match status" value="1"/>
</dbReference>
<dbReference type="InterPro" id="IPR051011">
    <property type="entry name" value="Metal_resp_trans_reg"/>
</dbReference>
<dbReference type="SUPFAM" id="SSF46785">
    <property type="entry name" value="Winged helix' DNA-binding domain"/>
    <property type="match status" value="1"/>
</dbReference>
<dbReference type="OrthoDB" id="3808065at2"/>
<name>A0A1Q8CNM4_9PSEU</name>
<dbReference type="AlphaFoldDB" id="A0A1Q8CNM4"/>
<dbReference type="Pfam" id="PF12840">
    <property type="entry name" value="HTH_20"/>
    <property type="match status" value="1"/>
</dbReference>
<dbReference type="Proteomes" id="UP000185596">
    <property type="component" value="Unassembled WGS sequence"/>
</dbReference>
<comment type="caution">
    <text evidence="5">The sequence shown here is derived from an EMBL/GenBank/DDBJ whole genome shotgun (WGS) entry which is preliminary data.</text>
</comment>